<reference evidence="7" key="1">
    <citation type="journal article" date="2019" name="Int. J. Syst. Evol. Microbiol.">
        <title>The Global Catalogue of Microorganisms (GCM) 10K type strain sequencing project: providing services to taxonomists for standard genome sequencing and annotation.</title>
        <authorList>
            <consortium name="The Broad Institute Genomics Platform"/>
            <consortium name="The Broad Institute Genome Sequencing Center for Infectious Disease"/>
            <person name="Wu L."/>
            <person name="Ma J."/>
        </authorList>
    </citation>
    <scope>NUCLEOTIDE SEQUENCE [LARGE SCALE GENOMIC DNA]</scope>
    <source>
        <strain evidence="7">CGMCC 4.6997</strain>
    </source>
</reference>
<evidence type="ECO:0000256" key="1">
    <source>
        <dbReference type="ARBA" id="ARBA00022598"/>
    </source>
</evidence>
<keyword evidence="7" id="KW-1185">Reference proteome</keyword>
<comment type="caution">
    <text evidence="6">The sequence shown here is derived from an EMBL/GenBank/DDBJ whole genome shotgun (WGS) entry which is preliminary data.</text>
</comment>
<evidence type="ECO:0000313" key="7">
    <source>
        <dbReference type="Proteomes" id="UP001596039"/>
    </source>
</evidence>
<keyword evidence="2 4" id="KW-0547">Nucleotide-binding</keyword>
<protein>
    <submittedName>
        <fullName evidence="6">Acetyl-CoA carboxylase biotin carboxylase subunit family protein</fullName>
    </submittedName>
</protein>
<dbReference type="PROSITE" id="PS50975">
    <property type="entry name" value="ATP_GRASP"/>
    <property type="match status" value="1"/>
</dbReference>
<dbReference type="InterPro" id="IPR011761">
    <property type="entry name" value="ATP-grasp"/>
</dbReference>
<accession>A0ABW0NJN4</accession>
<sequence>MLAVVLDSPSKEFFPLGYVQAAAGVCRPLWVVLRPDEETAHWLRLLRRSGDVVDVAALTAAAAAAAIGVFAPAGIVCFGEANAQWTAQVAKELGIRYHSPRTAALLTDKLQQRAALRDHGLRTPQAWDPGPLRDDAAAIRDVEAAAAFPLAARPRLGRSRGGCDPLRTPAQLRAAVAADRLEPVLLEELVATASQPVTGAGNASRVSVEFLVSRGEPVLLSVTGRYHVADPVRWGVFVPAEIAEEMRDEVVAAAAAAVPALGIEDGPLQVEVAMTDEGPVLMDANPWLGSSALPVLLDHALGIDVFRVAMLAAIGEHPVPVALPWPTDVAFSFCVAPPPDGRGRTATDRIDALGGISGIVEVMSCLSPEETSTASVIQVSGIAPDHDARRRMEQRIRSVIAAPEAS</sequence>
<dbReference type="InterPro" id="IPR052032">
    <property type="entry name" value="ATP-dep_AA_Ligase"/>
</dbReference>
<keyword evidence="1" id="KW-0436">Ligase</keyword>
<dbReference type="Proteomes" id="UP001596039">
    <property type="component" value="Unassembled WGS sequence"/>
</dbReference>
<keyword evidence="3 4" id="KW-0067">ATP-binding</keyword>
<organism evidence="6 7">
    <name type="scientific">Lysinimonas soli</name>
    <dbReference type="NCBI Taxonomy" id="1074233"/>
    <lineage>
        <taxon>Bacteria</taxon>
        <taxon>Bacillati</taxon>
        <taxon>Actinomycetota</taxon>
        <taxon>Actinomycetes</taxon>
        <taxon>Micrococcales</taxon>
        <taxon>Microbacteriaceae</taxon>
        <taxon>Lysinimonas</taxon>
    </lineage>
</organism>
<proteinExistence type="predicted"/>
<evidence type="ECO:0000313" key="6">
    <source>
        <dbReference type="EMBL" id="MFC5500806.1"/>
    </source>
</evidence>
<evidence type="ECO:0000256" key="3">
    <source>
        <dbReference type="ARBA" id="ARBA00022840"/>
    </source>
</evidence>
<dbReference type="RefSeq" id="WP_386738419.1">
    <property type="nucleotide sequence ID" value="NZ_JBHSMG010000001.1"/>
</dbReference>
<feature type="domain" description="ATP-grasp" evidence="5">
    <location>
        <begin position="113"/>
        <end position="314"/>
    </location>
</feature>
<evidence type="ECO:0000256" key="4">
    <source>
        <dbReference type="PROSITE-ProRule" id="PRU00409"/>
    </source>
</evidence>
<gene>
    <name evidence="6" type="ORF">ACFPJ4_00980</name>
</gene>
<name>A0ABW0NJN4_9MICO</name>
<dbReference type="PANTHER" id="PTHR43585">
    <property type="entry name" value="FUMIPYRROLE BIOSYNTHESIS PROTEIN C"/>
    <property type="match status" value="1"/>
</dbReference>
<dbReference type="PANTHER" id="PTHR43585:SF2">
    <property type="entry name" value="ATP-GRASP ENZYME FSQD"/>
    <property type="match status" value="1"/>
</dbReference>
<dbReference type="SUPFAM" id="SSF56059">
    <property type="entry name" value="Glutathione synthetase ATP-binding domain-like"/>
    <property type="match status" value="1"/>
</dbReference>
<dbReference type="EMBL" id="JBHSMG010000001">
    <property type="protein sequence ID" value="MFC5500806.1"/>
    <property type="molecule type" value="Genomic_DNA"/>
</dbReference>
<dbReference type="Gene3D" id="3.30.470.20">
    <property type="entry name" value="ATP-grasp fold, B domain"/>
    <property type="match status" value="1"/>
</dbReference>
<evidence type="ECO:0000259" key="5">
    <source>
        <dbReference type="PROSITE" id="PS50975"/>
    </source>
</evidence>
<evidence type="ECO:0000256" key="2">
    <source>
        <dbReference type="ARBA" id="ARBA00022741"/>
    </source>
</evidence>